<dbReference type="GO" id="GO:0016407">
    <property type="term" value="F:acetyltransferase activity"/>
    <property type="evidence" value="ECO:0007669"/>
    <property type="project" value="TreeGrafter"/>
</dbReference>
<organism evidence="5">
    <name type="scientific">marine metagenome</name>
    <dbReference type="NCBI Taxonomy" id="408172"/>
    <lineage>
        <taxon>unclassified sequences</taxon>
        <taxon>metagenomes</taxon>
        <taxon>ecological metagenomes</taxon>
    </lineage>
</organism>
<proteinExistence type="predicted"/>
<dbReference type="GO" id="GO:0005737">
    <property type="term" value="C:cytoplasm"/>
    <property type="evidence" value="ECO:0007669"/>
    <property type="project" value="TreeGrafter"/>
</dbReference>
<dbReference type="AlphaFoldDB" id="A0A383CJ90"/>
<dbReference type="GO" id="GO:0031405">
    <property type="term" value="F:lipoic acid binding"/>
    <property type="evidence" value="ECO:0007669"/>
    <property type="project" value="TreeGrafter"/>
</dbReference>
<dbReference type="SUPFAM" id="SSF52777">
    <property type="entry name" value="CoA-dependent acyltransferases"/>
    <property type="match status" value="1"/>
</dbReference>
<feature type="domain" description="2-oxoacid dehydrogenase acyltransferase catalytic" evidence="4">
    <location>
        <begin position="1"/>
        <end position="134"/>
    </location>
</feature>
<dbReference type="EMBL" id="UINC01209001">
    <property type="protein sequence ID" value="SVE31815.1"/>
    <property type="molecule type" value="Genomic_DNA"/>
</dbReference>
<dbReference type="InterPro" id="IPR001078">
    <property type="entry name" value="2-oxoacid_DH_actylTfrase"/>
</dbReference>
<dbReference type="PANTHER" id="PTHR43178">
    <property type="entry name" value="DIHYDROLIPOAMIDE ACETYLTRANSFERASE COMPONENT OF PYRUVATE DEHYDROGENASE COMPLEX"/>
    <property type="match status" value="1"/>
</dbReference>
<name>A0A383CJ90_9ZZZZ</name>
<evidence type="ECO:0000256" key="1">
    <source>
        <dbReference type="ARBA" id="ARBA00001938"/>
    </source>
</evidence>
<dbReference type="InterPro" id="IPR023213">
    <property type="entry name" value="CAT-like_dom_sf"/>
</dbReference>
<evidence type="ECO:0000256" key="3">
    <source>
        <dbReference type="ARBA" id="ARBA00023315"/>
    </source>
</evidence>
<keyword evidence="3" id="KW-0012">Acyltransferase</keyword>
<dbReference type="Gene3D" id="3.30.559.10">
    <property type="entry name" value="Chloramphenicol acetyltransferase-like domain"/>
    <property type="match status" value="1"/>
</dbReference>
<dbReference type="Pfam" id="PF00198">
    <property type="entry name" value="2-oxoacid_dh"/>
    <property type="match status" value="1"/>
</dbReference>
<accession>A0A383CJ90</accession>
<dbReference type="PANTHER" id="PTHR43178:SF5">
    <property type="entry name" value="LIPOAMIDE ACYLTRANSFERASE COMPONENT OF BRANCHED-CHAIN ALPHA-KETO ACID DEHYDROGENASE COMPLEX, MITOCHONDRIAL"/>
    <property type="match status" value="1"/>
</dbReference>
<keyword evidence="2" id="KW-0808">Transferase</keyword>
<evidence type="ECO:0000256" key="2">
    <source>
        <dbReference type="ARBA" id="ARBA00022679"/>
    </source>
</evidence>
<feature type="non-terminal residue" evidence="5">
    <location>
        <position position="1"/>
    </location>
</feature>
<reference evidence="5" key="1">
    <citation type="submission" date="2018-05" db="EMBL/GenBank/DDBJ databases">
        <authorList>
            <person name="Lanie J.A."/>
            <person name="Ng W.-L."/>
            <person name="Kazmierczak K.M."/>
            <person name="Andrzejewski T.M."/>
            <person name="Davidsen T.M."/>
            <person name="Wayne K.J."/>
            <person name="Tettelin H."/>
            <person name="Glass J.I."/>
            <person name="Rusch D."/>
            <person name="Podicherti R."/>
            <person name="Tsui H.-C.T."/>
            <person name="Winkler M.E."/>
        </authorList>
    </citation>
    <scope>NUCLEOTIDE SEQUENCE</scope>
</reference>
<dbReference type="InterPro" id="IPR050743">
    <property type="entry name" value="2-oxoacid_DH_E2_comp"/>
</dbReference>
<evidence type="ECO:0000259" key="4">
    <source>
        <dbReference type="Pfam" id="PF00198"/>
    </source>
</evidence>
<sequence>HYYNVGVATATDRGLMVPVVKGADSMDLFDLASEITRLSDAARDGKIALEDLQGGTFTITSTGNIGGFLATPVINVPEVAILGITSIRERPVVINGEIVIRHMLNLSLSCDHRVVDGAVAALFVRDLVKFLQDPGA</sequence>
<protein>
    <recommendedName>
        <fullName evidence="4">2-oxoacid dehydrogenase acyltransferase catalytic domain-containing protein</fullName>
    </recommendedName>
</protein>
<gene>
    <name evidence="5" type="ORF">METZ01_LOCUS484669</name>
</gene>
<comment type="cofactor">
    <cofactor evidence="1">
        <name>(R)-lipoate</name>
        <dbReference type="ChEBI" id="CHEBI:83088"/>
    </cofactor>
</comment>
<evidence type="ECO:0000313" key="5">
    <source>
        <dbReference type="EMBL" id="SVE31815.1"/>
    </source>
</evidence>